<dbReference type="SUPFAM" id="SSF54909">
    <property type="entry name" value="Dimeric alpha+beta barrel"/>
    <property type="match status" value="1"/>
</dbReference>
<protein>
    <recommendedName>
        <fullName evidence="4">Deferrochelatase/peroxidase EfeB</fullName>
    </recommendedName>
</protein>
<dbReference type="Proteomes" id="UP000199079">
    <property type="component" value="Unassembled WGS sequence"/>
</dbReference>
<evidence type="ECO:0008006" key="4">
    <source>
        <dbReference type="Google" id="ProtNLM"/>
    </source>
</evidence>
<reference evidence="3" key="1">
    <citation type="submission" date="2016-10" db="EMBL/GenBank/DDBJ databases">
        <authorList>
            <person name="Varghese N."/>
            <person name="Submissions S."/>
        </authorList>
    </citation>
    <scope>NUCLEOTIDE SEQUENCE [LARGE SCALE GENOMIC DNA]</scope>
    <source>
        <strain evidence="3">DC30,IBRC 10041,KCTC 4046</strain>
    </source>
</reference>
<gene>
    <name evidence="2" type="ORF">SAMN05216564_10772</name>
</gene>
<dbReference type="InterPro" id="IPR011008">
    <property type="entry name" value="Dimeric_a/b-barrel"/>
</dbReference>
<accession>A0A1H3LGE7</accession>
<dbReference type="EMBL" id="FNPC01000007">
    <property type="protein sequence ID" value="SDY63380.1"/>
    <property type="molecule type" value="Genomic_DNA"/>
</dbReference>
<proteinExistence type="predicted"/>
<evidence type="ECO:0000313" key="2">
    <source>
        <dbReference type="EMBL" id="SDY63380.1"/>
    </source>
</evidence>
<name>A0A1H3LGE7_9EURY</name>
<dbReference type="InterPro" id="IPR055828">
    <property type="entry name" value="DUF7405"/>
</dbReference>
<dbReference type="Pfam" id="PF24152">
    <property type="entry name" value="DUF7405"/>
    <property type="match status" value="1"/>
</dbReference>
<organism evidence="2 3">
    <name type="scientific">Halopenitus persicus</name>
    <dbReference type="NCBI Taxonomy" id="1048396"/>
    <lineage>
        <taxon>Archaea</taxon>
        <taxon>Methanobacteriati</taxon>
        <taxon>Methanobacteriota</taxon>
        <taxon>Stenosarchaea group</taxon>
        <taxon>Halobacteria</taxon>
        <taxon>Halobacteriales</taxon>
        <taxon>Haloferacaceae</taxon>
        <taxon>Halopenitus</taxon>
    </lineage>
</organism>
<evidence type="ECO:0000256" key="1">
    <source>
        <dbReference type="SAM" id="MobiDB-lite"/>
    </source>
</evidence>
<dbReference type="AlphaFoldDB" id="A0A1H3LGE7"/>
<evidence type="ECO:0000313" key="3">
    <source>
        <dbReference type="Proteomes" id="UP000199079"/>
    </source>
</evidence>
<feature type="region of interest" description="Disordered" evidence="1">
    <location>
        <begin position="113"/>
        <end position="133"/>
    </location>
</feature>
<sequence length="341" mass="37520">METALQGIEHAYERSADGLLMTVGYSPAYFGRFEQSLPENVDLPMPKALAPFEDPKLDTPDTVVHLASDHSQVVLGAEEALKGNKDTLNGVDQPDATLTDAFEIADRRTGFVGKGLPAENDDVEGVPSDEIPEDSPLYMGFKSGFKNNQASEDRVSIQRGPFADGTTQHISHITLNLNQWYNQDSRYQRVAKMFCPHHAAEEAVEGTGNNLNTDTEMDKCKHAKDAAREEGVIGHSQKMSRVREDDKPIILRRDFDSTDGGQAGLHFLALQRQISDFVKTREAMNGTDLAEQSAVGQRNNNGILQYMNVTNRGNYLLPPRSLRALPPANPPSTKEENNAAA</sequence>
<keyword evidence="3" id="KW-1185">Reference proteome</keyword>
<feature type="region of interest" description="Disordered" evidence="1">
    <location>
        <begin position="318"/>
        <end position="341"/>
    </location>
</feature>